<evidence type="ECO:0000313" key="6">
    <source>
        <dbReference type="Proteomes" id="UP000199008"/>
    </source>
</evidence>
<proteinExistence type="predicted"/>
<keyword evidence="6" id="KW-1185">Reference proteome</keyword>
<dbReference type="Gene3D" id="1.20.120.530">
    <property type="entry name" value="GntR ligand-binding domain-like"/>
    <property type="match status" value="1"/>
</dbReference>
<feature type="domain" description="HTH gntR-type" evidence="4">
    <location>
        <begin position="8"/>
        <end position="75"/>
    </location>
</feature>
<dbReference type="CDD" id="cd07377">
    <property type="entry name" value="WHTH_GntR"/>
    <property type="match status" value="1"/>
</dbReference>
<protein>
    <submittedName>
        <fullName evidence="5">Transcriptional regulator, GntR family</fullName>
    </submittedName>
</protein>
<dbReference type="PANTHER" id="PTHR43537">
    <property type="entry name" value="TRANSCRIPTIONAL REGULATOR, GNTR FAMILY"/>
    <property type="match status" value="1"/>
</dbReference>
<dbReference type="SMART" id="SM00895">
    <property type="entry name" value="FCD"/>
    <property type="match status" value="1"/>
</dbReference>
<evidence type="ECO:0000256" key="1">
    <source>
        <dbReference type="ARBA" id="ARBA00023015"/>
    </source>
</evidence>
<evidence type="ECO:0000313" key="5">
    <source>
        <dbReference type="EMBL" id="SDL27144.1"/>
    </source>
</evidence>
<reference evidence="6" key="1">
    <citation type="submission" date="2016-10" db="EMBL/GenBank/DDBJ databases">
        <authorList>
            <person name="Varghese N."/>
            <person name="Submissions S."/>
        </authorList>
    </citation>
    <scope>NUCLEOTIDE SEQUENCE [LARGE SCALE GENOMIC DNA]</scope>
    <source>
        <strain evidence="6">CGMCC 1.8895</strain>
    </source>
</reference>
<dbReference type="SUPFAM" id="SSF46785">
    <property type="entry name" value="Winged helix' DNA-binding domain"/>
    <property type="match status" value="1"/>
</dbReference>
<evidence type="ECO:0000259" key="4">
    <source>
        <dbReference type="PROSITE" id="PS50949"/>
    </source>
</evidence>
<dbReference type="PROSITE" id="PS50949">
    <property type="entry name" value="HTH_GNTR"/>
    <property type="match status" value="1"/>
</dbReference>
<keyword evidence="2" id="KW-0238">DNA-binding</keyword>
<gene>
    <name evidence="5" type="ORF">SAMN05216216_1366</name>
</gene>
<dbReference type="InterPro" id="IPR000524">
    <property type="entry name" value="Tscrpt_reg_HTH_GntR"/>
</dbReference>
<name>A0A1G9IQK9_9BACL</name>
<dbReference type="PANTHER" id="PTHR43537:SF5">
    <property type="entry name" value="UXU OPERON TRANSCRIPTIONAL REGULATOR"/>
    <property type="match status" value="1"/>
</dbReference>
<dbReference type="InterPro" id="IPR036388">
    <property type="entry name" value="WH-like_DNA-bd_sf"/>
</dbReference>
<evidence type="ECO:0000256" key="3">
    <source>
        <dbReference type="ARBA" id="ARBA00023163"/>
    </source>
</evidence>
<dbReference type="Pfam" id="PF00392">
    <property type="entry name" value="GntR"/>
    <property type="match status" value="1"/>
</dbReference>
<dbReference type="SUPFAM" id="SSF48008">
    <property type="entry name" value="GntR ligand-binding domain-like"/>
    <property type="match status" value="1"/>
</dbReference>
<dbReference type="InterPro" id="IPR011711">
    <property type="entry name" value="GntR_C"/>
</dbReference>
<dbReference type="GO" id="GO:0003700">
    <property type="term" value="F:DNA-binding transcription factor activity"/>
    <property type="evidence" value="ECO:0007669"/>
    <property type="project" value="InterPro"/>
</dbReference>
<dbReference type="OrthoDB" id="9781630at2"/>
<dbReference type="Gene3D" id="1.10.10.10">
    <property type="entry name" value="Winged helix-like DNA-binding domain superfamily/Winged helix DNA-binding domain"/>
    <property type="match status" value="1"/>
</dbReference>
<dbReference type="RefSeq" id="WP_092988049.1">
    <property type="nucleotide sequence ID" value="NZ_FNFY01000036.1"/>
</dbReference>
<organism evidence="5 6">
    <name type="scientific">Lacicoccus qingdaonensis</name>
    <dbReference type="NCBI Taxonomy" id="576118"/>
    <lineage>
        <taxon>Bacteria</taxon>
        <taxon>Bacillati</taxon>
        <taxon>Bacillota</taxon>
        <taxon>Bacilli</taxon>
        <taxon>Bacillales</taxon>
        <taxon>Salinicoccaceae</taxon>
        <taxon>Lacicoccus</taxon>
    </lineage>
</organism>
<keyword evidence="1" id="KW-0805">Transcription regulation</keyword>
<dbReference type="InterPro" id="IPR008920">
    <property type="entry name" value="TF_FadR/GntR_C"/>
</dbReference>
<dbReference type="Proteomes" id="UP000199008">
    <property type="component" value="Unassembled WGS sequence"/>
</dbReference>
<dbReference type="SMART" id="SM00345">
    <property type="entry name" value="HTH_GNTR"/>
    <property type="match status" value="1"/>
</dbReference>
<dbReference type="STRING" id="576118.SAMN05216216_1366"/>
<sequence length="220" mass="25439">MKKVSKTIRLSDQAYDIIKESILTGKLSAGDTLPEERYAKQLGISRTPFRDTLSRLAAEGLIYQRSGAPAVVAEFTKDKSEEYMEIRSVLEVYNLEKVLPKINESKLKQLKENLINQQDAIMQNNYSEFMKFDKEFHSIFIDLNDNQELQNVVNKYNNDLSRAFLLLSSTVPSSAEKALQEHHEILDAIEKRNFIAAKNKMIIHLNNVESRFLKYYKSQK</sequence>
<dbReference type="InterPro" id="IPR036390">
    <property type="entry name" value="WH_DNA-bd_sf"/>
</dbReference>
<dbReference type="EMBL" id="FNFY01000036">
    <property type="protein sequence ID" value="SDL27144.1"/>
    <property type="molecule type" value="Genomic_DNA"/>
</dbReference>
<dbReference type="AlphaFoldDB" id="A0A1G9IQK9"/>
<evidence type="ECO:0000256" key="2">
    <source>
        <dbReference type="ARBA" id="ARBA00023125"/>
    </source>
</evidence>
<keyword evidence="3" id="KW-0804">Transcription</keyword>
<dbReference type="Pfam" id="PF07729">
    <property type="entry name" value="FCD"/>
    <property type="match status" value="1"/>
</dbReference>
<accession>A0A1G9IQK9</accession>
<dbReference type="GO" id="GO:0003677">
    <property type="term" value="F:DNA binding"/>
    <property type="evidence" value="ECO:0007669"/>
    <property type="project" value="UniProtKB-KW"/>
</dbReference>